<dbReference type="InterPro" id="IPR029033">
    <property type="entry name" value="His_PPase_superfam"/>
</dbReference>
<evidence type="ECO:0000256" key="2">
    <source>
        <dbReference type="SAM" id="MobiDB-lite"/>
    </source>
</evidence>
<dbReference type="AlphaFoldDB" id="A0A6A6QVW7"/>
<evidence type="ECO:0000256" key="3">
    <source>
        <dbReference type="SAM" id="Phobius"/>
    </source>
</evidence>
<dbReference type="InterPro" id="IPR050645">
    <property type="entry name" value="Histidine_acid_phosphatase"/>
</dbReference>
<keyword evidence="3" id="KW-1133">Transmembrane helix</keyword>
<comment type="similarity">
    <text evidence="1">Belongs to the histidine acid phosphatase family.</text>
</comment>
<evidence type="ECO:0000256" key="4">
    <source>
        <dbReference type="SAM" id="SignalP"/>
    </source>
</evidence>
<feature type="region of interest" description="Disordered" evidence="2">
    <location>
        <begin position="522"/>
        <end position="575"/>
    </location>
</feature>
<dbReference type="Proteomes" id="UP000799750">
    <property type="component" value="Unassembled WGS sequence"/>
</dbReference>
<name>A0A6A6QVW7_9PEZI</name>
<dbReference type="GO" id="GO:0016791">
    <property type="term" value="F:phosphatase activity"/>
    <property type="evidence" value="ECO:0007669"/>
    <property type="project" value="TreeGrafter"/>
</dbReference>
<feature type="signal peptide" evidence="4">
    <location>
        <begin position="1"/>
        <end position="20"/>
    </location>
</feature>
<dbReference type="SUPFAM" id="SSF53254">
    <property type="entry name" value="Phosphoglycerate mutase-like"/>
    <property type="match status" value="1"/>
</dbReference>
<keyword evidence="3" id="KW-0812">Transmembrane</keyword>
<feature type="compositionally biased region" description="Basic and acidic residues" evidence="2">
    <location>
        <begin position="522"/>
        <end position="555"/>
    </location>
</feature>
<dbReference type="Pfam" id="PF00328">
    <property type="entry name" value="His_Phos_2"/>
    <property type="match status" value="1"/>
</dbReference>
<dbReference type="PANTHER" id="PTHR11567:SF127">
    <property type="entry name" value="HISTIDINE ACID PHOSPHATASE"/>
    <property type="match status" value="1"/>
</dbReference>
<dbReference type="CDD" id="cd07061">
    <property type="entry name" value="HP_HAP_like"/>
    <property type="match status" value="1"/>
</dbReference>
<reference evidence="5" key="1">
    <citation type="journal article" date="2020" name="Stud. Mycol.">
        <title>101 Dothideomycetes genomes: a test case for predicting lifestyles and emergence of pathogens.</title>
        <authorList>
            <person name="Haridas S."/>
            <person name="Albert R."/>
            <person name="Binder M."/>
            <person name="Bloem J."/>
            <person name="Labutti K."/>
            <person name="Salamov A."/>
            <person name="Andreopoulos B."/>
            <person name="Baker S."/>
            <person name="Barry K."/>
            <person name="Bills G."/>
            <person name="Bluhm B."/>
            <person name="Cannon C."/>
            <person name="Castanera R."/>
            <person name="Culley D."/>
            <person name="Daum C."/>
            <person name="Ezra D."/>
            <person name="Gonzalez J."/>
            <person name="Henrissat B."/>
            <person name="Kuo A."/>
            <person name="Liang C."/>
            <person name="Lipzen A."/>
            <person name="Lutzoni F."/>
            <person name="Magnuson J."/>
            <person name="Mondo S."/>
            <person name="Nolan M."/>
            <person name="Ohm R."/>
            <person name="Pangilinan J."/>
            <person name="Park H.-J."/>
            <person name="Ramirez L."/>
            <person name="Alfaro M."/>
            <person name="Sun H."/>
            <person name="Tritt A."/>
            <person name="Yoshinaga Y."/>
            <person name="Zwiers L.-H."/>
            <person name="Turgeon B."/>
            <person name="Goodwin S."/>
            <person name="Spatafora J."/>
            <person name="Crous P."/>
            <person name="Grigoriev I."/>
        </authorList>
    </citation>
    <scope>NUCLEOTIDE SEQUENCE</scope>
    <source>
        <strain evidence="5">CBS 269.34</strain>
    </source>
</reference>
<evidence type="ECO:0000313" key="6">
    <source>
        <dbReference type="Proteomes" id="UP000799750"/>
    </source>
</evidence>
<proteinExistence type="inferred from homology"/>
<sequence length="575" mass="62726">MIALVIAIFAAAWLLPEISAAEDNSQIQVHGSVIFARTGERTPVLMSNTPRVLTSLGANQMYELGSNFRGRYINSFGGHIGLGQQPISGLSSNVVNNDEIFILTPDSSYAIASAQAFMQGLYPPFTLNETTALMLDATNILANGSYIDYPLSGYQYPSIYTASDTEPESVWVQGSVNCPANTLAITEYYDTLEFWETLNSSKPLYWATGFNTNLKDVYVESQWNYEHAYLIYDYLNYQYSHDQDTLELFSANDTFAGVYDDLRYLADQQEWALYGNVSTDYDSQMRAIAGKTLAAKVLGQFQALVASIGEAPKLTLMVGEHEPFVSFFSLADLQFLNSNFFGLPEYASAMVFELFSVGDDGSAFPTDETDLWIRFHFHNGTEIAANGTLQSFPMFNRGPSQTDMAWLDFQDLIDSDWCNACGSTMIFCLGFDDAATSTPNSTSRASAMTPQVAGVIGAAVTLGVLLIAFIVALLVGGIRFHKVNRDKKSELGGFKGATKLHSDADLSLPKNGAVAGIVSMGDGDKKAPKERVGSWELRAKEGGKDVGDGVSRRESLDEEAGVSPYAKPVAPKETV</sequence>
<feature type="chain" id="PRO_5025356063" evidence="4">
    <location>
        <begin position="21"/>
        <end position="575"/>
    </location>
</feature>
<accession>A0A6A6QVW7</accession>
<organism evidence="5 6">
    <name type="scientific">Lophium mytilinum</name>
    <dbReference type="NCBI Taxonomy" id="390894"/>
    <lineage>
        <taxon>Eukaryota</taxon>
        <taxon>Fungi</taxon>
        <taxon>Dikarya</taxon>
        <taxon>Ascomycota</taxon>
        <taxon>Pezizomycotina</taxon>
        <taxon>Dothideomycetes</taxon>
        <taxon>Pleosporomycetidae</taxon>
        <taxon>Mytilinidiales</taxon>
        <taxon>Mytilinidiaceae</taxon>
        <taxon>Lophium</taxon>
    </lineage>
</organism>
<keyword evidence="6" id="KW-1185">Reference proteome</keyword>
<keyword evidence="3" id="KW-0472">Membrane</keyword>
<feature type="transmembrane region" description="Helical" evidence="3">
    <location>
        <begin position="452"/>
        <end position="478"/>
    </location>
</feature>
<dbReference type="OrthoDB" id="258392at2759"/>
<gene>
    <name evidence="5" type="ORF">BU16DRAFT_561123</name>
</gene>
<keyword evidence="4" id="KW-0732">Signal</keyword>
<protein>
    <submittedName>
        <fullName evidence="5">Phosphoglycerate mutase-like protein</fullName>
    </submittedName>
</protein>
<evidence type="ECO:0000313" key="5">
    <source>
        <dbReference type="EMBL" id="KAF2496302.1"/>
    </source>
</evidence>
<dbReference type="PANTHER" id="PTHR11567">
    <property type="entry name" value="ACID PHOSPHATASE-RELATED"/>
    <property type="match status" value="1"/>
</dbReference>
<dbReference type="EMBL" id="MU004188">
    <property type="protein sequence ID" value="KAF2496302.1"/>
    <property type="molecule type" value="Genomic_DNA"/>
</dbReference>
<dbReference type="InterPro" id="IPR000560">
    <property type="entry name" value="His_Pase_clade-2"/>
</dbReference>
<evidence type="ECO:0000256" key="1">
    <source>
        <dbReference type="ARBA" id="ARBA00005375"/>
    </source>
</evidence>
<dbReference type="Gene3D" id="3.40.50.1240">
    <property type="entry name" value="Phosphoglycerate mutase-like"/>
    <property type="match status" value="1"/>
</dbReference>